<dbReference type="InterPro" id="IPR028098">
    <property type="entry name" value="Glyco_trans_4-like_N"/>
</dbReference>
<reference evidence="3 4" key="1">
    <citation type="submission" date="2020-08" db="EMBL/GenBank/DDBJ databases">
        <title>Genomic Encyclopedia of Type Strains, Phase IV (KMG-IV): sequencing the most valuable type-strain genomes for metagenomic binning, comparative biology and taxonomic classification.</title>
        <authorList>
            <person name="Goeker M."/>
        </authorList>
    </citation>
    <scope>NUCLEOTIDE SEQUENCE [LARGE SCALE GENOMIC DNA]</scope>
    <source>
        <strain evidence="3 4">DSM 27568</strain>
    </source>
</reference>
<dbReference type="AlphaFoldDB" id="A0A7W6BVV5"/>
<accession>A0A7W6BVV5</accession>
<evidence type="ECO:0000259" key="1">
    <source>
        <dbReference type="Pfam" id="PF00534"/>
    </source>
</evidence>
<evidence type="ECO:0000259" key="2">
    <source>
        <dbReference type="Pfam" id="PF13439"/>
    </source>
</evidence>
<evidence type="ECO:0000313" key="4">
    <source>
        <dbReference type="Proteomes" id="UP000561459"/>
    </source>
</evidence>
<dbReference type="Pfam" id="PF13439">
    <property type="entry name" value="Glyco_transf_4"/>
    <property type="match status" value="1"/>
</dbReference>
<gene>
    <name evidence="3" type="ORF">GGR39_000543</name>
</gene>
<dbReference type="RefSeq" id="WP_183615750.1">
    <property type="nucleotide sequence ID" value="NZ_JACIDY010000001.1"/>
</dbReference>
<dbReference type="Pfam" id="PF00534">
    <property type="entry name" value="Glycos_transf_1"/>
    <property type="match status" value="1"/>
</dbReference>
<proteinExistence type="predicted"/>
<comment type="caution">
    <text evidence="3">The sequence shown here is derived from an EMBL/GenBank/DDBJ whole genome shotgun (WGS) entry which is preliminary data.</text>
</comment>
<name>A0A7W6BVV5_9SPHN</name>
<evidence type="ECO:0000313" key="3">
    <source>
        <dbReference type="EMBL" id="MBB3938914.1"/>
    </source>
</evidence>
<dbReference type="GO" id="GO:0016757">
    <property type="term" value="F:glycosyltransferase activity"/>
    <property type="evidence" value="ECO:0007669"/>
    <property type="project" value="InterPro"/>
</dbReference>
<feature type="domain" description="Glycosyl transferase family 1" evidence="1">
    <location>
        <begin position="185"/>
        <end position="345"/>
    </location>
</feature>
<dbReference type="Gene3D" id="3.40.50.2000">
    <property type="entry name" value="Glycogen Phosphorylase B"/>
    <property type="match status" value="2"/>
</dbReference>
<dbReference type="PANTHER" id="PTHR45947:SF14">
    <property type="entry name" value="SLL1723 PROTEIN"/>
    <property type="match status" value="1"/>
</dbReference>
<dbReference type="InterPro" id="IPR050194">
    <property type="entry name" value="Glycosyltransferase_grp1"/>
</dbReference>
<organism evidence="3 4">
    <name type="scientific">Novosphingobium fluoreni</name>
    <dbReference type="NCBI Taxonomy" id="1391222"/>
    <lineage>
        <taxon>Bacteria</taxon>
        <taxon>Pseudomonadati</taxon>
        <taxon>Pseudomonadota</taxon>
        <taxon>Alphaproteobacteria</taxon>
        <taxon>Sphingomonadales</taxon>
        <taxon>Sphingomonadaceae</taxon>
        <taxon>Novosphingobium</taxon>
    </lineage>
</organism>
<dbReference type="Proteomes" id="UP000561459">
    <property type="component" value="Unassembled WGS sequence"/>
</dbReference>
<feature type="domain" description="Glycosyltransferase subfamily 4-like N-terminal" evidence="2">
    <location>
        <begin position="52"/>
        <end position="174"/>
    </location>
</feature>
<sequence>MKRVVVFTERALALSETFIADHCRSLRRYSPTLVALDAVSELPPLPCPTKLVFGSMGSTPITRLLFRLGYAQQMDAILRKVRPDVIHAHYLTNAAFLLPYARRHRIPLVVTVHGYDATRRLKLFSSYDRILAMRRRAISRHAAAILPVSNYLCDIVRQHGLTGSNVCTHYLGIPLPDTPLVDVNANPQRIVFAGRLVEKKGIDRVIEAFGLIRDRFPMAELHVVGGGPLTPMVEAARDRIGGIVAYGAQPHASLVEIMRSGQIFTMPSREAANGDSEGLGLTLIEAQAAGLPVVTSKQTGTRETCVDGQTGLLVEPNDVRGLAEAFATLLADSGRRALMGRAARLWVEQRFDITRQTAALEILYDKLVG</sequence>
<dbReference type="InterPro" id="IPR001296">
    <property type="entry name" value="Glyco_trans_1"/>
</dbReference>
<keyword evidence="3" id="KW-0808">Transferase</keyword>
<keyword evidence="4" id="KW-1185">Reference proteome</keyword>
<dbReference type="PANTHER" id="PTHR45947">
    <property type="entry name" value="SULFOQUINOVOSYL TRANSFERASE SQD2"/>
    <property type="match status" value="1"/>
</dbReference>
<dbReference type="SUPFAM" id="SSF53756">
    <property type="entry name" value="UDP-Glycosyltransferase/glycogen phosphorylase"/>
    <property type="match status" value="1"/>
</dbReference>
<protein>
    <submittedName>
        <fullName evidence="3">Glycosyltransferase involved in cell wall biosynthesis</fullName>
    </submittedName>
</protein>
<dbReference type="EMBL" id="JACIDY010000001">
    <property type="protein sequence ID" value="MBB3938914.1"/>
    <property type="molecule type" value="Genomic_DNA"/>
</dbReference>